<dbReference type="Gene3D" id="3.90.1210.10">
    <property type="entry name" value="Antifreeze-like/N-acetylneuraminic acid synthase C-terminal domain"/>
    <property type="match status" value="1"/>
</dbReference>
<reference evidence="2 3" key="1">
    <citation type="submission" date="2015-01" db="EMBL/GenBank/DDBJ databases">
        <title>Genome sequence of the anaerobic bacterium Geobacter soli GSS01, a dissimilatory Fe(III) reducer from soil.</title>
        <authorList>
            <person name="Yang G."/>
            <person name="Zhou S."/>
        </authorList>
    </citation>
    <scope>NUCLEOTIDE SEQUENCE [LARGE SCALE GENOMIC DNA]</scope>
    <source>
        <strain evidence="2 3">GSS01</strain>
    </source>
</reference>
<dbReference type="EMBL" id="JXBL01000001">
    <property type="protein sequence ID" value="KIE41995.1"/>
    <property type="molecule type" value="Genomic_DNA"/>
</dbReference>
<dbReference type="SUPFAM" id="SSF51569">
    <property type="entry name" value="Aldolase"/>
    <property type="match status" value="1"/>
</dbReference>
<dbReference type="CDD" id="cd11615">
    <property type="entry name" value="SAF_NeuB_like"/>
    <property type="match status" value="1"/>
</dbReference>
<proteinExistence type="predicted"/>
<feature type="domain" description="AFP-like" evidence="1">
    <location>
        <begin position="294"/>
        <end position="350"/>
    </location>
</feature>
<dbReference type="GO" id="GO:0047444">
    <property type="term" value="F:N-acylneuraminate-9-phosphate synthase activity"/>
    <property type="evidence" value="ECO:0007669"/>
    <property type="project" value="TreeGrafter"/>
</dbReference>
<protein>
    <submittedName>
        <fullName evidence="2">Polysaccharide biosynthesis protein</fullName>
    </submittedName>
</protein>
<dbReference type="SUPFAM" id="SSF51269">
    <property type="entry name" value="AFP III-like domain"/>
    <property type="match status" value="1"/>
</dbReference>
<dbReference type="Proteomes" id="UP000031433">
    <property type="component" value="Unassembled WGS sequence"/>
</dbReference>
<dbReference type="PANTHER" id="PTHR42966">
    <property type="entry name" value="N-ACETYLNEURAMINATE SYNTHASE"/>
    <property type="match status" value="1"/>
</dbReference>
<dbReference type="RefSeq" id="WP_039644151.1">
    <property type="nucleotide sequence ID" value="NZ_JXBL01000001.1"/>
</dbReference>
<evidence type="ECO:0000259" key="1">
    <source>
        <dbReference type="PROSITE" id="PS50844"/>
    </source>
</evidence>
<gene>
    <name evidence="2" type="ORF">SE37_04800</name>
</gene>
<sequence length="350" mass="39200">MNSVKFGDVPVGTDTHPYVIAEIGSNHNGDMNLCRQLIDAAAEAGAHAVKFQSWTEKSLIAREEYERNTEYSDKKRHFGSLWDMVKAYQFTAEQHKEAHAYCLERGIAFCSTPFSPEETDLLESLDVPFYKIASMDIVHLPFLKYVARKQRPMLISTGMATLAEIEAAVETVRAEGNDQIVLLHCVSIYPPDYEMIHLRNMATLQQAFDVPVGFSDHTMGTAIPLAAIALGACVIEKHFTLDQDMEGWDHAISATPAELRTIVEEGRNIRIALGGGKRIVTEAEMEKRKKFRRSLVARRALPQGHVLVEADLDAKRPGTGISPAEMNYALGRKLARDMQEDDVIRWEDLV</sequence>
<keyword evidence="3" id="KW-1185">Reference proteome</keyword>
<dbReference type="InterPro" id="IPR013132">
    <property type="entry name" value="PseI/NeuA/B-like_N"/>
</dbReference>
<dbReference type="AlphaFoldDB" id="A0A0C1U2H8"/>
<dbReference type="Gene3D" id="3.20.20.70">
    <property type="entry name" value="Aldolase class I"/>
    <property type="match status" value="1"/>
</dbReference>
<dbReference type="InterPro" id="IPR006190">
    <property type="entry name" value="SAF_AFP_Neu5Ac"/>
</dbReference>
<dbReference type="InterPro" id="IPR057736">
    <property type="entry name" value="SAF_PseI/NeuA/NeuB"/>
</dbReference>
<dbReference type="InterPro" id="IPR036732">
    <property type="entry name" value="AFP_Neu5c_C_sf"/>
</dbReference>
<evidence type="ECO:0000313" key="2">
    <source>
        <dbReference type="EMBL" id="KIE41995.1"/>
    </source>
</evidence>
<dbReference type="InterPro" id="IPR051690">
    <property type="entry name" value="PseI-like"/>
</dbReference>
<dbReference type="PANTHER" id="PTHR42966:SF1">
    <property type="entry name" value="SIALIC ACID SYNTHASE"/>
    <property type="match status" value="1"/>
</dbReference>
<dbReference type="InterPro" id="IPR013974">
    <property type="entry name" value="SAF"/>
</dbReference>
<comment type="caution">
    <text evidence="2">The sequence shown here is derived from an EMBL/GenBank/DDBJ whole genome shotgun (WGS) entry which is preliminary data.</text>
</comment>
<evidence type="ECO:0000313" key="3">
    <source>
        <dbReference type="Proteomes" id="UP000031433"/>
    </source>
</evidence>
<dbReference type="Pfam" id="PF03102">
    <property type="entry name" value="NeuB"/>
    <property type="match status" value="1"/>
</dbReference>
<dbReference type="Pfam" id="PF08666">
    <property type="entry name" value="SAF"/>
    <property type="match status" value="1"/>
</dbReference>
<name>A0A0C1U2H8_9BACT</name>
<accession>A0A0C1U2H8</accession>
<dbReference type="SMART" id="SM00858">
    <property type="entry name" value="SAF"/>
    <property type="match status" value="1"/>
</dbReference>
<dbReference type="PROSITE" id="PS50844">
    <property type="entry name" value="AFP_LIKE"/>
    <property type="match status" value="1"/>
</dbReference>
<organism evidence="2 3">
    <name type="scientific">Geobacter soli</name>
    <dbReference type="NCBI Taxonomy" id="1510391"/>
    <lineage>
        <taxon>Bacteria</taxon>
        <taxon>Pseudomonadati</taxon>
        <taxon>Thermodesulfobacteriota</taxon>
        <taxon>Desulfuromonadia</taxon>
        <taxon>Geobacterales</taxon>
        <taxon>Geobacteraceae</taxon>
        <taxon>Geobacter</taxon>
    </lineage>
</organism>
<dbReference type="InterPro" id="IPR013785">
    <property type="entry name" value="Aldolase_TIM"/>
</dbReference>
<dbReference type="GO" id="GO:0016051">
    <property type="term" value="P:carbohydrate biosynthetic process"/>
    <property type="evidence" value="ECO:0007669"/>
    <property type="project" value="InterPro"/>
</dbReference>